<organism evidence="1 2">
    <name type="scientific">Conidiobolus coronatus (strain ATCC 28846 / CBS 209.66 / NRRL 28638)</name>
    <name type="common">Delacroixia coronata</name>
    <dbReference type="NCBI Taxonomy" id="796925"/>
    <lineage>
        <taxon>Eukaryota</taxon>
        <taxon>Fungi</taxon>
        <taxon>Fungi incertae sedis</taxon>
        <taxon>Zoopagomycota</taxon>
        <taxon>Entomophthoromycotina</taxon>
        <taxon>Entomophthoromycetes</taxon>
        <taxon>Entomophthorales</taxon>
        <taxon>Ancylistaceae</taxon>
        <taxon>Conidiobolus</taxon>
    </lineage>
</organism>
<dbReference type="AlphaFoldDB" id="A0A137P105"/>
<name>A0A137P105_CONC2</name>
<dbReference type="EMBL" id="KQ964563">
    <property type="protein sequence ID" value="KXN68727.1"/>
    <property type="molecule type" value="Genomic_DNA"/>
</dbReference>
<accession>A0A137P105</accession>
<reference evidence="1 2" key="1">
    <citation type="journal article" date="2015" name="Genome Biol. Evol.">
        <title>Phylogenomic analyses indicate that early fungi evolved digesting cell walls of algal ancestors of land plants.</title>
        <authorList>
            <person name="Chang Y."/>
            <person name="Wang S."/>
            <person name="Sekimoto S."/>
            <person name="Aerts A.L."/>
            <person name="Choi C."/>
            <person name="Clum A."/>
            <person name="LaButti K.M."/>
            <person name="Lindquist E.A."/>
            <person name="Yee Ngan C."/>
            <person name="Ohm R.A."/>
            <person name="Salamov A.A."/>
            <person name="Grigoriev I.V."/>
            <person name="Spatafora J.W."/>
            <person name="Berbee M.L."/>
        </authorList>
    </citation>
    <scope>NUCLEOTIDE SEQUENCE [LARGE SCALE GENOMIC DNA]</scope>
    <source>
        <strain evidence="1 2">NRRL 28638</strain>
    </source>
</reference>
<evidence type="ECO:0000313" key="2">
    <source>
        <dbReference type="Proteomes" id="UP000070444"/>
    </source>
</evidence>
<gene>
    <name evidence="1" type="ORF">CONCODRAFT_8936</name>
</gene>
<keyword evidence="2" id="KW-1185">Reference proteome</keyword>
<sequence>MTYSKTFNIDYKVNPEELYYSIKGIKQNYEFDARTKDEAKLISDNGANIILATRKSKINHDLKLEFKMDPNFHGVEFVQTNDTSGFKVKGRYEAVPIDWVWKGNPENRSYVLIDNARGGSTIAEVKGLTLRKRPEVQLTIQKVENEKLEDAIIGTACLVFYTHNITRYGTNGINASTAHVGCIIS</sequence>
<proteinExistence type="predicted"/>
<evidence type="ECO:0000313" key="1">
    <source>
        <dbReference type="EMBL" id="KXN68727.1"/>
    </source>
</evidence>
<dbReference type="Proteomes" id="UP000070444">
    <property type="component" value="Unassembled WGS sequence"/>
</dbReference>
<protein>
    <submittedName>
        <fullName evidence="1">Uncharacterized protein</fullName>
    </submittedName>
</protein>